<dbReference type="EMBL" id="CAJVQA010040896">
    <property type="protein sequence ID" value="CAG8813447.1"/>
    <property type="molecule type" value="Genomic_DNA"/>
</dbReference>
<feature type="non-terminal residue" evidence="1">
    <location>
        <position position="1"/>
    </location>
</feature>
<dbReference type="SUPFAM" id="SSF54060">
    <property type="entry name" value="His-Me finger endonucleases"/>
    <property type="match status" value="1"/>
</dbReference>
<dbReference type="AlphaFoldDB" id="A0A9N9PET7"/>
<protein>
    <submittedName>
        <fullName evidence="1">24551_t:CDS:1</fullName>
    </submittedName>
</protein>
<dbReference type="Gene3D" id="3.40.1800.10">
    <property type="entry name" value="His-Me finger endonucleases"/>
    <property type="match status" value="1"/>
</dbReference>
<evidence type="ECO:0000313" key="2">
    <source>
        <dbReference type="Proteomes" id="UP000789759"/>
    </source>
</evidence>
<dbReference type="InterPro" id="IPR044925">
    <property type="entry name" value="His-Me_finger_sf"/>
</dbReference>
<reference evidence="1" key="1">
    <citation type="submission" date="2021-06" db="EMBL/GenBank/DDBJ databases">
        <authorList>
            <person name="Kallberg Y."/>
            <person name="Tangrot J."/>
            <person name="Rosling A."/>
        </authorList>
    </citation>
    <scope>NUCLEOTIDE SEQUENCE</scope>
    <source>
        <strain evidence="1">FL966</strain>
    </source>
</reference>
<dbReference type="PANTHER" id="PTHR31511">
    <property type="entry name" value="PROTEIN CBG23764"/>
    <property type="match status" value="1"/>
</dbReference>
<keyword evidence="2" id="KW-1185">Reference proteome</keyword>
<organism evidence="1 2">
    <name type="scientific">Cetraspora pellucida</name>
    <dbReference type="NCBI Taxonomy" id="1433469"/>
    <lineage>
        <taxon>Eukaryota</taxon>
        <taxon>Fungi</taxon>
        <taxon>Fungi incertae sedis</taxon>
        <taxon>Mucoromycota</taxon>
        <taxon>Glomeromycotina</taxon>
        <taxon>Glomeromycetes</taxon>
        <taxon>Diversisporales</taxon>
        <taxon>Gigasporaceae</taxon>
        <taxon>Cetraspora</taxon>
    </lineage>
</organism>
<proteinExistence type="predicted"/>
<dbReference type="OrthoDB" id="2421167at2759"/>
<dbReference type="InterPro" id="IPR038563">
    <property type="entry name" value="Endonuclease_7_sf"/>
</dbReference>
<dbReference type="PANTHER" id="PTHR31511:SF12">
    <property type="entry name" value="RHO TERMINATION FACTOR N-TERMINAL DOMAIN-CONTAINING PROTEIN"/>
    <property type="match status" value="1"/>
</dbReference>
<comment type="caution">
    <text evidence="1">The sequence shown here is derived from an EMBL/GenBank/DDBJ whole genome shotgun (WGS) entry which is preliminary data.</text>
</comment>
<accession>A0A9N9PET7</accession>
<sequence>SLAYHQKHCSGLGEATQEVKLPIKDVNDLEKLKNYSRMINALCVIIADFEADNKKCDEKYGGQIGENAIQEFVKRIDKELVQINRVLAIKHDRIKTEEDKKKFTKTNTCWICKDKFNRDNKDKVWDYCHITDKFRGPAHNACNLKLQIESWKTPISVVFHNFQGYDSHLVCKSVGKSVNAYQIKVIAETFEHYKSMKVGQHKYINNMQFMNNSLANLMKNLGSNHSITSQHFKDYSSDQISLASCKGVYSYDYIDSQERFKKTELPPIHEFYSILKGKISQDDYYHAQKVWKTFGCKTLEKYHNLYLKIDVLSLADIWTQFQMTCMQYYELDPSHYVSAPALAWNAMLKMTGVKIELFTDMSMYDFIEDAKHGGIAIACKRYFKANNPKIDKKFDPSKPTT</sequence>
<evidence type="ECO:0000313" key="1">
    <source>
        <dbReference type="EMBL" id="CAG8813447.1"/>
    </source>
</evidence>
<dbReference type="Proteomes" id="UP000789759">
    <property type="component" value="Unassembled WGS sequence"/>
</dbReference>
<gene>
    <name evidence="1" type="ORF">CPELLU_LOCUS18912</name>
</gene>
<name>A0A9N9PET7_9GLOM</name>